<keyword evidence="4" id="KW-1185">Reference proteome</keyword>
<feature type="domain" description="3-keto-alpha-glucoside-1,2-lyase/3-keto-2-hydroxy-glucal hydratase" evidence="1">
    <location>
        <begin position="269"/>
        <end position="449"/>
    </location>
</feature>
<dbReference type="AlphaFoldDB" id="A0A5C5W641"/>
<dbReference type="PANTHER" id="PTHR30383:SF32">
    <property type="entry name" value="SGNH-HYDROLASE"/>
    <property type="match status" value="1"/>
</dbReference>
<evidence type="ECO:0000313" key="4">
    <source>
        <dbReference type="Proteomes" id="UP000317243"/>
    </source>
</evidence>
<evidence type="ECO:0000259" key="1">
    <source>
        <dbReference type="Pfam" id="PF06439"/>
    </source>
</evidence>
<dbReference type="Pfam" id="PF13472">
    <property type="entry name" value="Lipase_GDSL_2"/>
    <property type="match status" value="1"/>
</dbReference>
<dbReference type="Gene3D" id="2.60.120.560">
    <property type="entry name" value="Exo-inulinase, domain 1"/>
    <property type="match status" value="1"/>
</dbReference>
<dbReference type="InterPro" id="IPR036514">
    <property type="entry name" value="SGNH_hydro_sf"/>
</dbReference>
<dbReference type="Gene3D" id="3.40.50.1110">
    <property type="entry name" value="SGNH hydrolase"/>
    <property type="match status" value="1"/>
</dbReference>
<reference evidence="3 4" key="1">
    <citation type="submission" date="2019-02" db="EMBL/GenBank/DDBJ databases">
        <title>Deep-cultivation of Planctomycetes and their phenomic and genomic characterization uncovers novel biology.</title>
        <authorList>
            <person name="Wiegand S."/>
            <person name="Jogler M."/>
            <person name="Boedeker C."/>
            <person name="Pinto D."/>
            <person name="Vollmers J."/>
            <person name="Rivas-Marin E."/>
            <person name="Kohn T."/>
            <person name="Peeters S.H."/>
            <person name="Heuer A."/>
            <person name="Rast P."/>
            <person name="Oberbeckmann S."/>
            <person name="Bunk B."/>
            <person name="Jeske O."/>
            <person name="Meyerdierks A."/>
            <person name="Storesund J.E."/>
            <person name="Kallscheuer N."/>
            <person name="Luecker S."/>
            <person name="Lage O.M."/>
            <person name="Pohl T."/>
            <person name="Merkel B.J."/>
            <person name="Hornburger P."/>
            <person name="Mueller R.-W."/>
            <person name="Bruemmer F."/>
            <person name="Labrenz M."/>
            <person name="Spormann A.M."/>
            <person name="Op Den Camp H."/>
            <person name="Overmann J."/>
            <person name="Amann R."/>
            <person name="Jetten M.S.M."/>
            <person name="Mascher T."/>
            <person name="Medema M.H."/>
            <person name="Devos D.P."/>
            <person name="Kaster A.-K."/>
            <person name="Ovreas L."/>
            <person name="Rohde M."/>
            <person name="Galperin M.Y."/>
            <person name="Jogler C."/>
        </authorList>
    </citation>
    <scope>NUCLEOTIDE SEQUENCE [LARGE SCALE GENOMIC DNA]</scope>
    <source>
        <strain evidence="3 4">KOR42</strain>
    </source>
</reference>
<dbReference type="SUPFAM" id="SSF52266">
    <property type="entry name" value="SGNH hydrolase"/>
    <property type="match status" value="1"/>
</dbReference>
<dbReference type="Pfam" id="PF06439">
    <property type="entry name" value="3keto-disac_hyd"/>
    <property type="match status" value="1"/>
</dbReference>
<name>A0A5C5W641_9PLAN</name>
<feature type="domain" description="SGNH hydrolase-type esterase" evidence="2">
    <location>
        <begin position="83"/>
        <end position="241"/>
    </location>
</feature>
<keyword evidence="3" id="KW-0378">Hydrolase</keyword>
<dbReference type="InterPro" id="IPR013830">
    <property type="entry name" value="SGNH_hydro"/>
</dbReference>
<evidence type="ECO:0000313" key="3">
    <source>
        <dbReference type="EMBL" id="TWT46356.1"/>
    </source>
</evidence>
<dbReference type="Proteomes" id="UP000317243">
    <property type="component" value="Unassembled WGS sequence"/>
</dbReference>
<dbReference type="EMBL" id="SIHI01000028">
    <property type="protein sequence ID" value="TWT46356.1"/>
    <property type="molecule type" value="Genomic_DNA"/>
</dbReference>
<proteinExistence type="predicted"/>
<dbReference type="PANTHER" id="PTHR30383">
    <property type="entry name" value="THIOESTERASE 1/PROTEASE 1/LYSOPHOSPHOLIPASE L1"/>
    <property type="match status" value="1"/>
</dbReference>
<sequence>MPAHMNFSRTLIVLIALVITFDNEQLPAFQRTGETVSVELPETDDGLPGAGPIRRYDWFRNLWKNRRSQWAKTQQEDRNAVVFLGDSITQGWGDKLNKSFGEMKVANRGISGDTTRGMLIRLDEDVLSLDPAGVVMLMGTNDLEEGADPKTVDGNIELILESLHAHRSDVPIILSLVFPSSETKKRPSSKIQELNQLIRKVARNFEQVTVLDTWTLFANSDGDAKVEEFPDLLHPNGLGYEKWRLALIPLLETNGLLEVPEDDFELEPGFKLLFNGNDLSGWGFLPTPPANPNRKRNPNAPHRPEVAEAVSFDGLTESSDGRYLAKDGRLIVTTPIEGRRIQQLWTHQSFPNDFTLKLEFRATPNADSGVFVRQPQLQCRDYSLAGPYKSLQKYRQQDWNELVVEVKGNVARCTCNGEVLEEAFELPATGPIGLEGDRGQIEYRRIRIKHADAN</sequence>
<dbReference type="InterPro" id="IPR051532">
    <property type="entry name" value="Ester_Hydrolysis_Enzymes"/>
</dbReference>
<dbReference type="GO" id="GO:0004622">
    <property type="term" value="F:phosphatidylcholine lysophospholipase activity"/>
    <property type="evidence" value="ECO:0007669"/>
    <property type="project" value="TreeGrafter"/>
</dbReference>
<evidence type="ECO:0000259" key="2">
    <source>
        <dbReference type="Pfam" id="PF13472"/>
    </source>
</evidence>
<accession>A0A5C5W641</accession>
<gene>
    <name evidence="3" type="ORF">KOR42_43330</name>
</gene>
<organism evidence="3 4">
    <name type="scientific">Thalassoglobus neptunius</name>
    <dbReference type="NCBI Taxonomy" id="1938619"/>
    <lineage>
        <taxon>Bacteria</taxon>
        <taxon>Pseudomonadati</taxon>
        <taxon>Planctomycetota</taxon>
        <taxon>Planctomycetia</taxon>
        <taxon>Planctomycetales</taxon>
        <taxon>Planctomycetaceae</taxon>
        <taxon>Thalassoglobus</taxon>
    </lineage>
</organism>
<protein>
    <submittedName>
        <fullName evidence="3">GDSL-like Lipase/Acylhydrolase</fullName>
    </submittedName>
</protein>
<comment type="caution">
    <text evidence="3">The sequence shown here is derived from an EMBL/GenBank/DDBJ whole genome shotgun (WGS) entry which is preliminary data.</text>
</comment>
<dbReference type="InterPro" id="IPR010496">
    <property type="entry name" value="AL/BT2_dom"/>
</dbReference>